<evidence type="ECO:0000256" key="3">
    <source>
        <dbReference type="ARBA" id="ARBA00023242"/>
    </source>
</evidence>
<reference evidence="5" key="1">
    <citation type="submission" date="2020-06" db="EMBL/GenBank/DDBJ databases">
        <authorList>
            <consortium name="Plant Systems Biology data submission"/>
        </authorList>
    </citation>
    <scope>NUCLEOTIDE SEQUENCE</scope>
    <source>
        <strain evidence="5">D6</strain>
    </source>
</reference>
<proteinExistence type="predicted"/>
<protein>
    <submittedName>
        <fullName evidence="5">Uncharacterized protein</fullName>
    </submittedName>
</protein>
<comment type="caution">
    <text evidence="5">The sequence shown here is derived from an EMBL/GenBank/DDBJ whole genome shotgun (WGS) entry which is preliminary data.</text>
</comment>
<evidence type="ECO:0000313" key="5">
    <source>
        <dbReference type="EMBL" id="CAB9499543.1"/>
    </source>
</evidence>
<dbReference type="InterPro" id="IPR037624">
    <property type="entry name" value="Nup133-like"/>
</dbReference>
<accession>A0A9N8H796</accession>
<dbReference type="GO" id="GO:0006606">
    <property type="term" value="P:protein import into nucleus"/>
    <property type="evidence" value="ECO:0007669"/>
    <property type="project" value="TreeGrafter"/>
</dbReference>
<keyword evidence="2" id="KW-0813">Transport</keyword>
<name>A0A9N8H796_9STRA</name>
<feature type="coiled-coil region" evidence="4">
    <location>
        <begin position="953"/>
        <end position="991"/>
    </location>
</feature>
<gene>
    <name evidence="5" type="ORF">SEMRO_63_G035960.1</name>
</gene>
<evidence type="ECO:0000313" key="6">
    <source>
        <dbReference type="Proteomes" id="UP001153069"/>
    </source>
</evidence>
<dbReference type="Proteomes" id="UP001153069">
    <property type="component" value="Unassembled WGS sequence"/>
</dbReference>
<dbReference type="GO" id="GO:0000972">
    <property type="term" value="P:transcription-dependent tethering of RNA polymerase II gene DNA at nuclear periphery"/>
    <property type="evidence" value="ECO:0007669"/>
    <property type="project" value="TreeGrafter"/>
</dbReference>
<keyword evidence="4" id="KW-0175">Coiled coil</keyword>
<dbReference type="GO" id="GO:0017056">
    <property type="term" value="F:structural constituent of nuclear pore"/>
    <property type="evidence" value="ECO:0007669"/>
    <property type="project" value="InterPro"/>
</dbReference>
<keyword evidence="6" id="KW-1185">Reference proteome</keyword>
<evidence type="ECO:0000256" key="4">
    <source>
        <dbReference type="SAM" id="Coils"/>
    </source>
</evidence>
<dbReference type="PANTHER" id="PTHR13405:SF11">
    <property type="entry name" value="NUCLEAR PORE COMPLEX PROTEIN NUP133"/>
    <property type="match status" value="1"/>
</dbReference>
<organism evidence="5 6">
    <name type="scientific">Seminavis robusta</name>
    <dbReference type="NCBI Taxonomy" id="568900"/>
    <lineage>
        <taxon>Eukaryota</taxon>
        <taxon>Sar</taxon>
        <taxon>Stramenopiles</taxon>
        <taxon>Ochrophyta</taxon>
        <taxon>Bacillariophyta</taxon>
        <taxon>Bacillariophyceae</taxon>
        <taxon>Bacillariophycidae</taxon>
        <taxon>Naviculales</taxon>
        <taxon>Naviculaceae</taxon>
        <taxon>Seminavis</taxon>
    </lineage>
</organism>
<dbReference type="AlphaFoldDB" id="A0A9N8H796"/>
<dbReference type="PANTHER" id="PTHR13405">
    <property type="entry name" value="NUCLEAR PORE COMPLEX PROTEIN NUP133"/>
    <property type="match status" value="1"/>
</dbReference>
<dbReference type="EMBL" id="CAICTM010000062">
    <property type="protein sequence ID" value="CAB9499543.1"/>
    <property type="molecule type" value="Genomic_DNA"/>
</dbReference>
<comment type="subcellular location">
    <subcellularLocation>
        <location evidence="1">Nucleus</location>
    </subcellularLocation>
</comment>
<dbReference type="OrthoDB" id="40872at2759"/>
<evidence type="ECO:0000256" key="1">
    <source>
        <dbReference type="ARBA" id="ARBA00004123"/>
    </source>
</evidence>
<dbReference type="GO" id="GO:0031080">
    <property type="term" value="C:nuclear pore outer ring"/>
    <property type="evidence" value="ECO:0007669"/>
    <property type="project" value="TreeGrafter"/>
</dbReference>
<keyword evidence="3" id="KW-0539">Nucleus</keyword>
<evidence type="ECO:0000256" key="2">
    <source>
        <dbReference type="ARBA" id="ARBA00022448"/>
    </source>
</evidence>
<dbReference type="GO" id="GO:0016973">
    <property type="term" value="P:poly(A)+ mRNA export from nucleus"/>
    <property type="evidence" value="ECO:0007669"/>
    <property type="project" value="TreeGrafter"/>
</dbReference>
<sequence length="1163" mass="128340">MSNNASVKAKGQLIVPSTYRPWSVDVCAAVPRSLRNLNSEGEPPKKKKKRSTVLDSQTFNAGAVCPGWACLSTTAGSVYVWPTNKENNNSSGGSLTASPAAKKAVADPLEAAIALYHPNTLPPANLDPSIRTKPLIGLARVHPGSNEAIFVYVCQPSTGALLAWKVTQGDAKKAGAGLKTPSHYASTFLPLERKEEDDDEQDNNHQNYPDELVVSLAVVDRQMLVFGTSSGALIFCSVSTIPVALHAQRLIPAKSRKSFGFFWSSSAADDEVIRDGYPIKFALPLTALNGDDNNDDTTTLLAISQLGTIWHWKIIPTVAQNHSVTSKVRFSASILALFQENLSPSIENLSYVEPLQAKLLDNRMHVIVRTTQANEGECRLYWLRLRIERDGSKINLAWVDAQWLNRFPAPQDIQAMGLVLSADNLAYAAFHQRSGGVTSSVIVMALSDSEQGDGGEASSTVYEVDLPMTEVPALLPDTFTNDIETHGCCVFARSGLGIRVRMLTAEAPASLSPRAAARANPTSVLKLSSHVQSAFLEAYQHQDGTAGSLALPPSLVQANPVDLEEAVIAVATELHVRRNSDSSGWASVALLSNGLEWHLALIQWLRQGGLYRSLTSFAKWRLLSLGQEVVAFQELVTPTMSPKATNWEKEQFSDLTLSQGIAVWLKEKLDFVLRDGSIDQYQLWCGWFSTALASATTYREERATATYDITMIDQPPMIGSMDEEGASKPTRVPWTSHPVLQDCFAMLLHHWLHHPKQKGVQVLPHQTLAVIAKAALDSFADSAKSLNTERAIGKYAEIKAMTIPLLLSNSRTAERGDDKLAFKLAVKHDYYEGICQIAHDHANKPDSDSFRLEPLLQSTTQCQSRDFQSGFNFGQFVLHYYAERGLYGHTILYGRLCPERDLNHVMQSDERLRSHQWIQAIHKGNYDLAATSLISRAENRPLDLTQSRWSYCMAKLSNQVMLKEAHLDQARAEARAKKIEAKLELAGIQKELLAQSEQHLWSPKNLLSLALEKAEEASDGKSNSAIEDATRYCYLALLVCTTFETEADQRSNAVQVWSKSISVDWARWSEWIRTEHDLSRDALAYTVLDNTTFGGLLKECGDEFRLGPVTFTSETMEQQIIEQLGLEGGSGVDSLRRFLFNVTKVFQAGAMEEDDEAMFDASG</sequence>